<accession>A0A0F9AJG5</accession>
<gene>
    <name evidence="1" type="ORF">LCGC14_2643010</name>
</gene>
<comment type="caution">
    <text evidence="1">The sequence shown here is derived from an EMBL/GenBank/DDBJ whole genome shotgun (WGS) entry which is preliminary data.</text>
</comment>
<organism evidence="1">
    <name type="scientific">marine sediment metagenome</name>
    <dbReference type="NCBI Taxonomy" id="412755"/>
    <lineage>
        <taxon>unclassified sequences</taxon>
        <taxon>metagenomes</taxon>
        <taxon>ecological metagenomes</taxon>
    </lineage>
</organism>
<sequence>MKRDKLQQAVRRIKIRTPLFFWTYCWQCNEYFKREPMFYWRGSDLGGSYKIYNCMACCPGRADVVRKNERYFGKHKLLDKGELHPLQDEKLAAPLD</sequence>
<proteinExistence type="predicted"/>
<dbReference type="EMBL" id="LAZR01045627">
    <property type="protein sequence ID" value="KKK98415.1"/>
    <property type="molecule type" value="Genomic_DNA"/>
</dbReference>
<dbReference type="AlphaFoldDB" id="A0A0F9AJG5"/>
<name>A0A0F9AJG5_9ZZZZ</name>
<protein>
    <submittedName>
        <fullName evidence="1">Uncharacterized protein</fullName>
    </submittedName>
</protein>
<evidence type="ECO:0000313" key="1">
    <source>
        <dbReference type="EMBL" id="KKK98415.1"/>
    </source>
</evidence>
<reference evidence="1" key="1">
    <citation type="journal article" date="2015" name="Nature">
        <title>Complex archaea that bridge the gap between prokaryotes and eukaryotes.</title>
        <authorList>
            <person name="Spang A."/>
            <person name="Saw J.H."/>
            <person name="Jorgensen S.L."/>
            <person name="Zaremba-Niedzwiedzka K."/>
            <person name="Martijn J."/>
            <person name="Lind A.E."/>
            <person name="van Eijk R."/>
            <person name="Schleper C."/>
            <person name="Guy L."/>
            <person name="Ettema T.J."/>
        </authorList>
    </citation>
    <scope>NUCLEOTIDE SEQUENCE</scope>
</reference>